<evidence type="ECO:0000256" key="1">
    <source>
        <dbReference type="SAM" id="SignalP"/>
    </source>
</evidence>
<keyword evidence="1" id="KW-0732">Signal</keyword>
<dbReference type="Pfam" id="PF13620">
    <property type="entry name" value="CarboxypepD_reg"/>
    <property type="match status" value="1"/>
</dbReference>
<protein>
    <recommendedName>
        <fullName evidence="4">Carboxypeptidase regulatory-like domain-containing protein</fullName>
    </recommendedName>
</protein>
<dbReference type="SUPFAM" id="SSF49452">
    <property type="entry name" value="Starch-binding domain-like"/>
    <property type="match status" value="1"/>
</dbReference>
<evidence type="ECO:0008006" key="4">
    <source>
        <dbReference type="Google" id="ProtNLM"/>
    </source>
</evidence>
<feature type="chain" id="PRO_5032475917" description="Carboxypeptidase regulatory-like domain-containing protein" evidence="1">
    <location>
        <begin position="34"/>
        <end position="111"/>
    </location>
</feature>
<dbReference type="AlphaFoldDB" id="A0A8B2NSA4"/>
<feature type="signal peptide" evidence="1">
    <location>
        <begin position="1"/>
        <end position="33"/>
    </location>
</feature>
<dbReference type="EMBL" id="QHHQ01000001">
    <property type="protein sequence ID" value="RAI03107.1"/>
    <property type="molecule type" value="Genomic_DNA"/>
</dbReference>
<evidence type="ECO:0000313" key="3">
    <source>
        <dbReference type="Proteomes" id="UP000249590"/>
    </source>
</evidence>
<dbReference type="GO" id="GO:0030246">
    <property type="term" value="F:carbohydrate binding"/>
    <property type="evidence" value="ECO:0007669"/>
    <property type="project" value="InterPro"/>
</dbReference>
<reference evidence="2 3" key="1">
    <citation type="submission" date="2018-05" db="EMBL/GenBank/DDBJ databases">
        <title>Acuticoccus sediminis sp. nov., isolated from deep-sea sediment of Indian Ocean.</title>
        <authorList>
            <person name="Liu X."/>
            <person name="Lai Q."/>
            <person name="Du Y."/>
            <person name="Sun F."/>
            <person name="Zhang X."/>
            <person name="Wang S."/>
            <person name="Shao Z."/>
        </authorList>
    </citation>
    <scope>NUCLEOTIDE SEQUENCE [LARGE SCALE GENOMIC DNA]</scope>
    <source>
        <strain evidence="2 3">PTG4-2</strain>
    </source>
</reference>
<sequence>MRTRRILGPLTRLAPVHLSLAAAIALTPAGATAQELRGKVVTAEGIGIPYGRISICGNGHCTSAVTNRDGFFRADSVPPGQYTVEVPGRSGTVRRPLTVTGDSNLKVLQAD</sequence>
<dbReference type="OrthoDB" id="9772097at2"/>
<comment type="caution">
    <text evidence="2">The sequence shown here is derived from an EMBL/GenBank/DDBJ whole genome shotgun (WGS) entry which is preliminary data.</text>
</comment>
<accession>A0A8B2NSA4</accession>
<dbReference type="Gene3D" id="2.60.40.1120">
    <property type="entry name" value="Carboxypeptidase-like, regulatory domain"/>
    <property type="match status" value="1"/>
</dbReference>
<name>A0A8B2NSA4_9HYPH</name>
<gene>
    <name evidence="2" type="ORF">DLJ53_00830</name>
</gene>
<dbReference type="Proteomes" id="UP000249590">
    <property type="component" value="Unassembled WGS sequence"/>
</dbReference>
<evidence type="ECO:0000313" key="2">
    <source>
        <dbReference type="EMBL" id="RAI03107.1"/>
    </source>
</evidence>
<organism evidence="2 3">
    <name type="scientific">Acuticoccus sediminis</name>
    <dbReference type="NCBI Taxonomy" id="2184697"/>
    <lineage>
        <taxon>Bacteria</taxon>
        <taxon>Pseudomonadati</taxon>
        <taxon>Pseudomonadota</taxon>
        <taxon>Alphaproteobacteria</taxon>
        <taxon>Hyphomicrobiales</taxon>
        <taxon>Amorphaceae</taxon>
        <taxon>Acuticoccus</taxon>
    </lineage>
</organism>
<keyword evidence="3" id="KW-1185">Reference proteome</keyword>
<proteinExistence type="predicted"/>
<dbReference type="InterPro" id="IPR013784">
    <property type="entry name" value="Carb-bd-like_fold"/>
</dbReference>
<dbReference type="RefSeq" id="WP_111341511.1">
    <property type="nucleotide sequence ID" value="NZ_QHHQ01000001.1"/>
</dbReference>